<dbReference type="InterPro" id="IPR000960">
    <property type="entry name" value="Flavin_mOase"/>
</dbReference>
<keyword evidence="4" id="KW-0521">NADP</keyword>
<gene>
    <name evidence="6" type="ORF">CSOL1703_00008133</name>
</gene>
<comment type="similarity">
    <text evidence="1">Belongs to the FMO family.</text>
</comment>
<dbReference type="Gene3D" id="3.50.50.60">
    <property type="entry name" value="FAD/NAD(P)-binding domain"/>
    <property type="match status" value="2"/>
</dbReference>
<dbReference type="EMBL" id="CABFOC020000091">
    <property type="protein sequence ID" value="CAH0059100.1"/>
    <property type="molecule type" value="Genomic_DNA"/>
</dbReference>
<organism evidence="6 7">
    <name type="scientific">Clonostachys solani</name>
    <dbReference type="NCBI Taxonomy" id="160281"/>
    <lineage>
        <taxon>Eukaryota</taxon>
        <taxon>Fungi</taxon>
        <taxon>Dikarya</taxon>
        <taxon>Ascomycota</taxon>
        <taxon>Pezizomycotina</taxon>
        <taxon>Sordariomycetes</taxon>
        <taxon>Hypocreomycetidae</taxon>
        <taxon>Hypocreales</taxon>
        <taxon>Bionectriaceae</taxon>
        <taxon>Clonostachys</taxon>
    </lineage>
</organism>
<protein>
    <recommendedName>
        <fullName evidence="8">Thiol-specific monooxygenase</fullName>
    </recommendedName>
</protein>
<keyword evidence="2" id="KW-0285">Flavoprotein</keyword>
<evidence type="ECO:0000256" key="3">
    <source>
        <dbReference type="ARBA" id="ARBA00022827"/>
    </source>
</evidence>
<dbReference type="OrthoDB" id="66881at2759"/>
<name>A0A9N9ZLX5_9HYPO</name>
<dbReference type="InterPro" id="IPR036188">
    <property type="entry name" value="FAD/NAD-bd_sf"/>
</dbReference>
<sequence length="496" mass="56129">MAQTKRHVAVIGAGPAGAITTDALVKEQAFETIRVFERQEKIGGTWVFNDDRPTPQSILLPIGGRSAPKAKNLPSSFPCELPKSQDDVWETAVHENLHSNLPPEIMCFTQEPIPQVVSDRILNHYGADAPFRHRELIREWIEKIFHSGGSEKLIEFNTSVELAEKVGDQWILTLRKSIRGERKETWWQETFDALIVATGHYNLPWVPEIPGLADYNAKYPGRIRHTKHYTNPSDYKDKVGDWHVYFYLNFLESDTDERLAQRVVVVGGSVSAFDALHDVRTTSKRPVISSMRKPSAIFGAPPFKHPHIENHSEIASFDAKTGRITFTDGGFVDDVDAVLFATGYEFDFPFLPDINIVNRRIPGLYQHVFLSRDPSLAFVGMVTGGFGLRIFEWQGVTVARVFAGRAKLPAEEEMERWENERISAVGDGIPFWALNPDFETPFESYRALAGEPAPGTTGRILPKYDPQWAEAFWGLVSYRTKWWEKEENEAKAVKSS</sequence>
<dbReference type="GO" id="GO:0050661">
    <property type="term" value="F:NADP binding"/>
    <property type="evidence" value="ECO:0007669"/>
    <property type="project" value="InterPro"/>
</dbReference>
<reference evidence="6" key="1">
    <citation type="submission" date="2021-10" db="EMBL/GenBank/DDBJ databases">
        <authorList>
            <person name="Piombo E."/>
        </authorList>
    </citation>
    <scope>NUCLEOTIDE SEQUENCE</scope>
</reference>
<proteinExistence type="inferred from homology"/>
<dbReference type="SUPFAM" id="SSF51905">
    <property type="entry name" value="FAD/NAD(P)-binding domain"/>
    <property type="match status" value="2"/>
</dbReference>
<evidence type="ECO:0000313" key="7">
    <source>
        <dbReference type="Proteomes" id="UP000775872"/>
    </source>
</evidence>
<dbReference type="InterPro" id="IPR050346">
    <property type="entry name" value="FMO-like"/>
</dbReference>
<evidence type="ECO:0000256" key="2">
    <source>
        <dbReference type="ARBA" id="ARBA00022630"/>
    </source>
</evidence>
<dbReference type="Pfam" id="PF00743">
    <property type="entry name" value="FMO-like"/>
    <property type="match status" value="2"/>
</dbReference>
<dbReference type="PANTHER" id="PTHR23023">
    <property type="entry name" value="DIMETHYLANILINE MONOOXYGENASE"/>
    <property type="match status" value="1"/>
</dbReference>
<evidence type="ECO:0000256" key="4">
    <source>
        <dbReference type="ARBA" id="ARBA00022857"/>
    </source>
</evidence>
<evidence type="ECO:0008006" key="8">
    <source>
        <dbReference type="Google" id="ProtNLM"/>
    </source>
</evidence>
<dbReference type="AlphaFoldDB" id="A0A9N9ZLX5"/>
<comment type="caution">
    <text evidence="6">The sequence shown here is derived from an EMBL/GenBank/DDBJ whole genome shotgun (WGS) entry which is preliminary data.</text>
</comment>
<dbReference type="InterPro" id="IPR020946">
    <property type="entry name" value="Flavin_mOase-like"/>
</dbReference>
<keyword evidence="7" id="KW-1185">Reference proteome</keyword>
<dbReference type="Proteomes" id="UP000775872">
    <property type="component" value="Unassembled WGS sequence"/>
</dbReference>
<dbReference type="PRINTS" id="PR00419">
    <property type="entry name" value="ADXRDTASE"/>
</dbReference>
<keyword evidence="3" id="KW-0274">FAD</keyword>
<accession>A0A9N9ZLX5</accession>
<dbReference type="GO" id="GO:0004499">
    <property type="term" value="F:N,N-dimethylaniline monooxygenase activity"/>
    <property type="evidence" value="ECO:0007669"/>
    <property type="project" value="InterPro"/>
</dbReference>
<dbReference type="PIRSF" id="PIRSF000332">
    <property type="entry name" value="FMO"/>
    <property type="match status" value="1"/>
</dbReference>
<dbReference type="GO" id="GO:0050660">
    <property type="term" value="F:flavin adenine dinucleotide binding"/>
    <property type="evidence" value="ECO:0007669"/>
    <property type="project" value="InterPro"/>
</dbReference>
<evidence type="ECO:0000313" key="6">
    <source>
        <dbReference type="EMBL" id="CAH0059100.1"/>
    </source>
</evidence>
<evidence type="ECO:0000256" key="5">
    <source>
        <dbReference type="ARBA" id="ARBA00023002"/>
    </source>
</evidence>
<evidence type="ECO:0000256" key="1">
    <source>
        <dbReference type="ARBA" id="ARBA00009183"/>
    </source>
</evidence>
<keyword evidence="5" id="KW-0560">Oxidoreductase</keyword>